<dbReference type="PIR" id="T19249">
    <property type="entry name" value="T19249"/>
</dbReference>
<dbReference type="Proteomes" id="UP000001940">
    <property type="component" value="Chromosome II"/>
</dbReference>
<dbReference type="InParanoid" id="Q17954"/>
<reference evidence="2 3" key="1">
    <citation type="journal article" date="1998" name="Science">
        <title>Genome sequence of the nematode C. elegans: a platform for investigating biology.</title>
        <authorList>
            <consortium name="The C. elegans sequencing consortium"/>
            <person name="Sulson J.E."/>
            <person name="Waterston R."/>
        </authorList>
    </citation>
    <scope>NUCLEOTIDE SEQUENCE [LARGE SCALE GENOMIC DNA]</scope>
    <source>
        <strain evidence="2 3">Bristol N2</strain>
    </source>
</reference>
<evidence type="ECO:0000313" key="4">
    <source>
        <dbReference type="WormBase" id="C14A4.7a"/>
    </source>
</evidence>
<dbReference type="ExpressionAtlas" id="Q17954">
    <property type="expression patterns" value="baseline and differential"/>
</dbReference>
<organism evidence="2 3">
    <name type="scientific">Caenorhabditis elegans</name>
    <dbReference type="NCBI Taxonomy" id="6239"/>
    <lineage>
        <taxon>Eukaryota</taxon>
        <taxon>Metazoa</taxon>
        <taxon>Ecdysozoa</taxon>
        <taxon>Nematoda</taxon>
        <taxon>Chromadorea</taxon>
        <taxon>Rhabditida</taxon>
        <taxon>Rhabditina</taxon>
        <taxon>Rhabditomorpha</taxon>
        <taxon>Rhabditoidea</taxon>
        <taxon>Rhabditidae</taxon>
        <taxon>Peloderinae</taxon>
        <taxon>Caenorhabditis</taxon>
    </lineage>
</organism>
<dbReference type="FunCoup" id="Q17954">
    <property type="interactions" value="932"/>
</dbReference>
<dbReference type="AGR" id="WB:WBGene00007558"/>
<gene>
    <name evidence="2 4" type="ORF">C14A4.7</name>
    <name evidence="2" type="ORF">CELE_C14A4.7</name>
</gene>
<keyword evidence="1" id="KW-0812">Transmembrane</keyword>
<name>Q17954_CAEEL</name>
<dbReference type="UCSC" id="C14A4.7a">
    <property type="organism name" value="c. elegans"/>
</dbReference>
<evidence type="ECO:0000313" key="2">
    <source>
        <dbReference type="EMBL" id="CAA90111.1"/>
    </source>
</evidence>
<dbReference type="HOGENOM" id="CLU_116433_0_0_1"/>
<dbReference type="AlphaFoldDB" id="Q17954"/>
<dbReference type="eggNOG" id="ENOG502TI46">
    <property type="taxonomic scope" value="Eukaryota"/>
</dbReference>
<dbReference type="Bgee" id="WBGene00007558">
    <property type="expression patterns" value="Expressed in larva and 3 other cell types or tissues"/>
</dbReference>
<dbReference type="KEGG" id="cel:CELE_C14A4.7"/>
<keyword evidence="1" id="KW-1133">Transmembrane helix</keyword>
<keyword evidence="1" id="KW-0472">Membrane</keyword>
<evidence type="ECO:0000313" key="3">
    <source>
        <dbReference type="Proteomes" id="UP000001940"/>
    </source>
</evidence>
<feature type="transmembrane region" description="Helical" evidence="1">
    <location>
        <begin position="157"/>
        <end position="175"/>
    </location>
</feature>
<dbReference type="OrthoDB" id="5818487at2759"/>
<keyword evidence="3" id="KW-1185">Reference proteome</keyword>
<dbReference type="PaxDb" id="6239-C14A4.7a"/>
<feature type="transmembrane region" description="Helical" evidence="1">
    <location>
        <begin position="127"/>
        <end position="145"/>
    </location>
</feature>
<proteinExistence type="predicted"/>
<sequence>MNQKIQCMRVQVIDKEVCRDTDNSRRFPPKILFFHLLIYSTLLQMTLRFERFRHFPESGKTITLLLSAVLGLVLSFTDLHYPKEAKFFWISFWISFAFDVITILILLKDWDENVEWMRKAPYSVYHCLASLLVSFFIFMSGILFITSESYSGDGVLYVGAFFCFLIFGVRIACIFKSLPQLRQDVHFPGRPSNADYENNGTSIA</sequence>
<feature type="transmembrane region" description="Helical" evidence="1">
    <location>
        <begin position="87"/>
        <end position="107"/>
    </location>
</feature>
<evidence type="ECO:0000256" key="1">
    <source>
        <dbReference type="SAM" id="Phobius"/>
    </source>
</evidence>
<dbReference type="GeneID" id="174635"/>
<dbReference type="EMBL" id="BX284602">
    <property type="protein sequence ID" value="CAA90111.1"/>
    <property type="molecule type" value="Genomic_DNA"/>
</dbReference>
<feature type="transmembrane region" description="Helical" evidence="1">
    <location>
        <begin position="61"/>
        <end position="81"/>
    </location>
</feature>
<protein>
    <submittedName>
        <fullName evidence="2">MARVEL domain-containing protein</fullName>
    </submittedName>
</protein>
<dbReference type="CTD" id="174635"/>
<dbReference type="RefSeq" id="NP_001021951.1">
    <property type="nucleotide sequence ID" value="NM_001026780.4"/>
</dbReference>
<dbReference type="OMA" id="FMSSESH"/>
<accession>Q17954</accession>
<dbReference type="WormBase" id="C14A4.7a">
    <property type="protein sequence ID" value="CE02148"/>
    <property type="gene ID" value="WBGene00007558"/>
</dbReference>